<reference evidence="4 5" key="1">
    <citation type="submission" date="2019-11" db="EMBL/GenBank/DDBJ databases">
        <authorList>
            <person name="Jiang L.-Q."/>
        </authorList>
    </citation>
    <scope>NUCLEOTIDE SEQUENCE [LARGE SCALE GENOMIC DNA]</scope>
    <source>
        <strain evidence="4 5">YIM 132087</strain>
    </source>
</reference>
<dbReference type="PANTHER" id="PTHR46401:SF2">
    <property type="entry name" value="GLYCOSYLTRANSFERASE WBBK-RELATED"/>
    <property type="match status" value="1"/>
</dbReference>
<dbReference type="GO" id="GO:0009103">
    <property type="term" value="P:lipopolysaccharide biosynthetic process"/>
    <property type="evidence" value="ECO:0007669"/>
    <property type="project" value="TreeGrafter"/>
</dbReference>
<evidence type="ECO:0000256" key="2">
    <source>
        <dbReference type="ARBA" id="ARBA00022679"/>
    </source>
</evidence>
<dbReference type="Proteomes" id="UP000460221">
    <property type="component" value="Unassembled WGS sequence"/>
</dbReference>
<evidence type="ECO:0000256" key="1">
    <source>
        <dbReference type="ARBA" id="ARBA00022676"/>
    </source>
</evidence>
<dbReference type="Gene3D" id="3.40.50.2000">
    <property type="entry name" value="Glycogen Phosphorylase B"/>
    <property type="match status" value="2"/>
</dbReference>
<sequence>MFVQVGIDATPLLGRRTGIGTYVQHLVAGLAARPGEVRLRATAFTVRGGGPPADLPAGTGWRHLPVPARLSRRAWRAGLPLPAALFAGRTDVFHGTNFVLPPVPGGAGVLTVHDLTYLRHPDWVDAASLELTELVPRGLRHAARVLTPSAAVAAELADAYPHVADRTIATPLGVDPGWAAAVPASPGELAALGLPPEYVLAVGTLEPRKGLDVLIAAHAAARREDPSVPPLVLVGPQGWGAGTHGADPGVVLPGYLDAAVLPSVVAAASVFAFPSRYEGFGLPPLEALAAGAPVIASDLPVTREVLGGHALFVPPGDPEALAAALLSTLTDPPGPAATAAVRRHALGRTWDDCVARTLTAYREAAS</sequence>
<evidence type="ECO:0000259" key="3">
    <source>
        <dbReference type="Pfam" id="PF13439"/>
    </source>
</evidence>
<keyword evidence="1" id="KW-0328">Glycosyltransferase</keyword>
<keyword evidence="2 4" id="KW-0808">Transferase</keyword>
<dbReference type="Pfam" id="PF13439">
    <property type="entry name" value="Glyco_transf_4"/>
    <property type="match status" value="1"/>
</dbReference>
<dbReference type="SUPFAM" id="SSF53756">
    <property type="entry name" value="UDP-Glycosyltransferase/glycogen phosphorylase"/>
    <property type="match status" value="1"/>
</dbReference>
<gene>
    <name evidence="4" type="ORF">GIS00_09230</name>
</gene>
<proteinExistence type="predicted"/>
<dbReference type="Pfam" id="PF13692">
    <property type="entry name" value="Glyco_trans_1_4"/>
    <property type="match status" value="1"/>
</dbReference>
<comment type="caution">
    <text evidence="4">The sequence shown here is derived from an EMBL/GenBank/DDBJ whole genome shotgun (WGS) entry which is preliminary data.</text>
</comment>
<dbReference type="RefSeq" id="WP_154768148.1">
    <property type="nucleotide sequence ID" value="NZ_WLYK01000002.1"/>
</dbReference>
<evidence type="ECO:0000313" key="4">
    <source>
        <dbReference type="EMBL" id="MTD14126.1"/>
    </source>
</evidence>
<dbReference type="CDD" id="cd03809">
    <property type="entry name" value="GT4_MtfB-like"/>
    <property type="match status" value="1"/>
</dbReference>
<accession>A0A7K1FJ83</accession>
<feature type="domain" description="Glycosyltransferase subfamily 4-like N-terminal" evidence="3">
    <location>
        <begin position="18"/>
        <end position="176"/>
    </location>
</feature>
<protein>
    <submittedName>
        <fullName evidence="4">Glycosyltransferase</fullName>
    </submittedName>
</protein>
<name>A0A7K1FJ83_9ACTN</name>
<dbReference type="AlphaFoldDB" id="A0A7K1FJ83"/>
<dbReference type="InterPro" id="IPR028098">
    <property type="entry name" value="Glyco_trans_4-like_N"/>
</dbReference>
<dbReference type="GO" id="GO:0016757">
    <property type="term" value="F:glycosyltransferase activity"/>
    <property type="evidence" value="ECO:0007669"/>
    <property type="project" value="UniProtKB-KW"/>
</dbReference>
<dbReference type="EMBL" id="WLYK01000002">
    <property type="protein sequence ID" value="MTD14126.1"/>
    <property type="molecule type" value="Genomic_DNA"/>
</dbReference>
<organism evidence="4 5">
    <name type="scientific">Nakamurella alba</name>
    <dbReference type="NCBI Taxonomy" id="2665158"/>
    <lineage>
        <taxon>Bacteria</taxon>
        <taxon>Bacillati</taxon>
        <taxon>Actinomycetota</taxon>
        <taxon>Actinomycetes</taxon>
        <taxon>Nakamurellales</taxon>
        <taxon>Nakamurellaceae</taxon>
        <taxon>Nakamurella</taxon>
    </lineage>
</organism>
<evidence type="ECO:0000313" key="5">
    <source>
        <dbReference type="Proteomes" id="UP000460221"/>
    </source>
</evidence>
<keyword evidence="5" id="KW-1185">Reference proteome</keyword>
<dbReference type="PANTHER" id="PTHR46401">
    <property type="entry name" value="GLYCOSYLTRANSFERASE WBBK-RELATED"/>
    <property type="match status" value="1"/>
</dbReference>